<feature type="transmembrane region" description="Helical" evidence="1">
    <location>
        <begin position="297"/>
        <end position="319"/>
    </location>
</feature>
<feature type="transmembrane region" description="Helical" evidence="1">
    <location>
        <begin position="328"/>
        <end position="348"/>
    </location>
</feature>
<keyword evidence="3" id="KW-1185">Reference proteome</keyword>
<name>A0ABU5P286_9GAMM</name>
<dbReference type="PANTHER" id="PTHR30188">
    <property type="entry name" value="ABC TRANSPORTER PERMEASE PROTEIN-RELATED"/>
    <property type="match status" value="1"/>
</dbReference>
<gene>
    <name evidence="2" type="ORF">U5822_16040</name>
</gene>
<evidence type="ECO:0000313" key="2">
    <source>
        <dbReference type="EMBL" id="MEA1082185.1"/>
    </source>
</evidence>
<comment type="similarity">
    <text evidence="1">Belongs to the MlaE permease family.</text>
</comment>
<dbReference type="InterPro" id="IPR003453">
    <property type="entry name" value="ABC_MlaE_roteobac"/>
</dbReference>
<keyword evidence="1" id="KW-0472">Membrane</keyword>
<dbReference type="PANTHER" id="PTHR30188:SF3">
    <property type="entry name" value="ABC TRANSPORTER PERMEASE"/>
    <property type="match status" value="1"/>
</dbReference>
<accession>A0ABU5P286</accession>
<comment type="subcellular location">
    <subcellularLocation>
        <location evidence="1">Cell inner membrane</location>
        <topology evidence="1">Multi-pass membrane protein</topology>
    </subcellularLocation>
</comment>
<sequence>MTRPAKEDHPIFAASTTTPGSVVFAGDSLAISGDWTLTDHQHLKRTLASLDSQFSPGTAIAEVDLAGLGRLDTAGASLLVSFLGPERLHRLASEGRDLAREKSALLLAVCEAMMDRTEPAPPRVSFLTGLLAETGQRTENIVGLLKDLNGFIGQTLGTLFWILPRPWRWRITPFIAAIQETGLNALPIVALLTFLVGAVVAFLGATVLQSFGATIYTVNLVTFSFLREFGVLLAAILLAGRTASAFTAHIGAMKVNEELDAIRTLGLSPIELLVIPRVLAMMVSLPILAFVGMISGIAGGATVCALALDIYLTQFLAIIERSIEVRHFLVGLGKAPLFAFIIAVIGCLEGFKVSGSAQSVGEHTTSSVVQSIFMVILLDSIAAMFFMEMGW</sequence>
<evidence type="ECO:0000256" key="1">
    <source>
        <dbReference type="RuleBase" id="RU362044"/>
    </source>
</evidence>
<feature type="transmembrane region" description="Helical" evidence="1">
    <location>
        <begin position="188"/>
        <end position="209"/>
    </location>
</feature>
<evidence type="ECO:0000313" key="3">
    <source>
        <dbReference type="Proteomes" id="UP001305746"/>
    </source>
</evidence>
<organism evidence="2 3">
    <name type="scientific">Marinobacter qingdaonensis</name>
    <dbReference type="NCBI Taxonomy" id="3108486"/>
    <lineage>
        <taxon>Bacteria</taxon>
        <taxon>Pseudomonadati</taxon>
        <taxon>Pseudomonadota</taxon>
        <taxon>Gammaproteobacteria</taxon>
        <taxon>Pseudomonadales</taxon>
        <taxon>Marinobacteraceae</taxon>
        <taxon>Marinobacter</taxon>
    </lineage>
</organism>
<dbReference type="NCBIfam" id="TIGR00056">
    <property type="entry name" value="MlaE family lipid ABC transporter permease subunit"/>
    <property type="match status" value="1"/>
</dbReference>
<keyword evidence="1" id="KW-1003">Cell membrane</keyword>
<comment type="caution">
    <text evidence="2">The sequence shown here is derived from an EMBL/GenBank/DDBJ whole genome shotgun (WGS) entry which is preliminary data.</text>
</comment>
<keyword evidence="1" id="KW-0997">Cell inner membrane</keyword>
<feature type="transmembrane region" description="Helical" evidence="1">
    <location>
        <begin position="368"/>
        <end position="387"/>
    </location>
</feature>
<keyword evidence="1" id="KW-1133">Transmembrane helix</keyword>
<reference evidence="2 3" key="1">
    <citation type="submission" date="2023-12" db="EMBL/GenBank/DDBJ databases">
        <title>Marinobacter qingdaonensis sp. nov., isolated from the intertidal sediment of Qingdao, PR China.</title>
        <authorList>
            <person name="Li Y."/>
        </authorList>
    </citation>
    <scope>NUCLEOTIDE SEQUENCE [LARGE SCALE GENOMIC DNA]</scope>
    <source>
        <strain evidence="2 3">ASW11-75</strain>
    </source>
</reference>
<dbReference type="InterPro" id="IPR030802">
    <property type="entry name" value="Permease_MalE"/>
</dbReference>
<keyword evidence="1" id="KW-0812">Transmembrane</keyword>
<dbReference type="EMBL" id="JAYDCJ010000003">
    <property type="protein sequence ID" value="MEA1082185.1"/>
    <property type="molecule type" value="Genomic_DNA"/>
</dbReference>
<dbReference type="Proteomes" id="UP001305746">
    <property type="component" value="Unassembled WGS sequence"/>
</dbReference>
<proteinExistence type="inferred from homology"/>
<protein>
    <submittedName>
        <fullName evidence="2">MlaE family lipid ABC transporter permease subunit</fullName>
    </submittedName>
</protein>
<dbReference type="Pfam" id="PF02405">
    <property type="entry name" value="MlaE"/>
    <property type="match status" value="1"/>
</dbReference>
<feature type="transmembrane region" description="Helical" evidence="1">
    <location>
        <begin position="229"/>
        <end position="251"/>
    </location>
</feature>